<evidence type="ECO:0000313" key="2">
    <source>
        <dbReference type="Proteomes" id="UP000239156"/>
    </source>
</evidence>
<reference evidence="1" key="1">
    <citation type="submission" date="2017-12" db="EMBL/GenBank/DDBJ databases">
        <title>Gene loss provides genomic basis for host adaptation in cereal stripe rust fungi.</title>
        <authorList>
            <person name="Xia C."/>
        </authorList>
    </citation>
    <scope>NUCLEOTIDE SEQUENCE [LARGE SCALE GENOMIC DNA]</scope>
    <source>
        <strain evidence="1">93-210</strain>
    </source>
</reference>
<accession>A0A2S4UIA2</accession>
<proteinExistence type="predicted"/>
<dbReference type="VEuPathDB" id="FungiDB:PSTT_15325"/>
<comment type="caution">
    <text evidence="1">The sequence shown here is derived from an EMBL/GenBank/DDBJ whole genome shotgun (WGS) entry which is preliminary data.</text>
</comment>
<evidence type="ECO:0000313" key="1">
    <source>
        <dbReference type="EMBL" id="POV96956.1"/>
    </source>
</evidence>
<dbReference type="Pfam" id="PF20515">
    <property type="entry name" value="2OG-FeII_Oxy_6"/>
    <property type="match status" value="1"/>
</dbReference>
<dbReference type="AlphaFoldDB" id="A0A2S4UIA2"/>
<dbReference type="Proteomes" id="UP000239156">
    <property type="component" value="Unassembled WGS sequence"/>
</dbReference>
<gene>
    <name evidence="1" type="ORF">PSTT_15325</name>
</gene>
<dbReference type="EMBL" id="PKSL01000278">
    <property type="protein sequence ID" value="POV96956.1"/>
    <property type="molecule type" value="Genomic_DNA"/>
</dbReference>
<keyword evidence="2" id="KW-1185">Reference proteome</keyword>
<sequence>MIFDKKNNNCSAGLFQFTAFSVMTTKQKDDLDFLPTFFHDHKKYVNSLSYFNSAGLRGKLNMMGWRKCMKPDECVGIYLSQPKINRDIDGFDSVVSRGHCAGLIIGKSFKQLAGHAFTQNYSIMVKNHMPGFGDPNVSNSLDNNFC</sequence>
<dbReference type="InterPro" id="IPR046798">
    <property type="entry name" value="2OG-FeII_Oxy_6"/>
</dbReference>
<dbReference type="VEuPathDB" id="FungiDB:PSHT_11922"/>
<protein>
    <submittedName>
        <fullName evidence="1">Uncharacterized protein</fullName>
    </submittedName>
</protein>
<organism evidence="1 2">
    <name type="scientific">Puccinia striiformis</name>
    <dbReference type="NCBI Taxonomy" id="27350"/>
    <lineage>
        <taxon>Eukaryota</taxon>
        <taxon>Fungi</taxon>
        <taxon>Dikarya</taxon>
        <taxon>Basidiomycota</taxon>
        <taxon>Pucciniomycotina</taxon>
        <taxon>Pucciniomycetes</taxon>
        <taxon>Pucciniales</taxon>
        <taxon>Pucciniaceae</taxon>
        <taxon>Puccinia</taxon>
    </lineage>
</organism>
<dbReference type="OrthoDB" id="2514219at2759"/>
<name>A0A2S4UIA2_9BASI</name>